<feature type="compositionally biased region" description="Polar residues" evidence="1">
    <location>
        <begin position="66"/>
        <end position="77"/>
    </location>
</feature>
<reference evidence="2" key="1">
    <citation type="submission" date="2021-01" db="UniProtKB">
        <authorList>
            <consortium name="EnsemblMetazoa"/>
        </authorList>
    </citation>
    <scope>IDENTIFICATION</scope>
</reference>
<keyword evidence="3" id="KW-1185">Reference proteome</keyword>
<evidence type="ECO:0000313" key="2">
    <source>
        <dbReference type="EnsemblMetazoa" id="XP_031781263"/>
    </source>
</evidence>
<feature type="region of interest" description="Disordered" evidence="1">
    <location>
        <begin position="157"/>
        <end position="223"/>
    </location>
</feature>
<dbReference type="Proteomes" id="UP000002358">
    <property type="component" value="Unassembled WGS sequence"/>
</dbReference>
<dbReference type="KEGG" id="nvi:116416541"/>
<feature type="compositionally biased region" description="Basic and acidic residues" evidence="1">
    <location>
        <begin position="179"/>
        <end position="188"/>
    </location>
</feature>
<sequence length="366" mass="42255">MISNKPKYRKDFDGTKVYKAKYQDEKNPKGDILKIQIADLACGLDEVEELESTRPKFARLHKDDIPSTSYDNETNEVNSDELETSEQESDVPQTKRMKIIKKKKIVNKRGCSIINQLSKPRNSLTFYDSNDETDDLASNHEAYPLAFSTIRNNHSNAGLPEEILPGRQNHNGEPVLEENGQRNPEENVHNQSNAEEDALNQSNAEENEHNQPDVDNEPIPEKNYSMNNKFLSKFIIDSIDYYKATEGHGYEQRNARYKPINDTAELYLGEEKTVRPDVWRILQTEKPNVFLREIIMKLWTARDLANRALDLKKVHINIPNRSPVKRIQLNLLRLLISILNDFLERQRGYSPEEKAKILKGSTHILS</sequence>
<proteinExistence type="predicted"/>
<dbReference type="InParanoid" id="A0A7M7Q404"/>
<evidence type="ECO:0000256" key="1">
    <source>
        <dbReference type="SAM" id="MobiDB-lite"/>
    </source>
</evidence>
<protein>
    <submittedName>
        <fullName evidence="2">Uncharacterized protein</fullName>
    </submittedName>
</protein>
<dbReference type="EnsemblMetazoa" id="XM_031925403">
    <property type="protein sequence ID" value="XP_031781263"/>
    <property type="gene ID" value="LOC116416541"/>
</dbReference>
<feature type="compositionally biased region" description="Acidic residues" evidence="1">
    <location>
        <begin position="78"/>
        <end position="89"/>
    </location>
</feature>
<dbReference type="GeneID" id="116416541"/>
<evidence type="ECO:0000313" key="3">
    <source>
        <dbReference type="Proteomes" id="UP000002358"/>
    </source>
</evidence>
<dbReference type="AlphaFoldDB" id="A0A7M7Q404"/>
<accession>A0A7M7Q404</accession>
<dbReference type="RefSeq" id="XP_031781263.1">
    <property type="nucleotide sequence ID" value="XM_031925403.1"/>
</dbReference>
<feature type="region of interest" description="Disordered" evidence="1">
    <location>
        <begin position="61"/>
        <end position="94"/>
    </location>
</feature>
<name>A0A7M7Q404_NASVI</name>
<organism evidence="2 3">
    <name type="scientific">Nasonia vitripennis</name>
    <name type="common">Parasitic wasp</name>
    <dbReference type="NCBI Taxonomy" id="7425"/>
    <lineage>
        <taxon>Eukaryota</taxon>
        <taxon>Metazoa</taxon>
        <taxon>Ecdysozoa</taxon>
        <taxon>Arthropoda</taxon>
        <taxon>Hexapoda</taxon>
        <taxon>Insecta</taxon>
        <taxon>Pterygota</taxon>
        <taxon>Neoptera</taxon>
        <taxon>Endopterygota</taxon>
        <taxon>Hymenoptera</taxon>
        <taxon>Apocrita</taxon>
        <taxon>Proctotrupomorpha</taxon>
        <taxon>Chalcidoidea</taxon>
        <taxon>Pteromalidae</taxon>
        <taxon>Pteromalinae</taxon>
        <taxon>Nasonia</taxon>
    </lineage>
</organism>
<feature type="compositionally biased region" description="Polar residues" evidence="1">
    <location>
        <begin position="189"/>
        <end position="204"/>
    </location>
</feature>